<feature type="compositionally biased region" description="Pro residues" evidence="1">
    <location>
        <begin position="333"/>
        <end position="344"/>
    </location>
</feature>
<evidence type="ECO:0000313" key="3">
    <source>
        <dbReference type="Proteomes" id="UP000235786"/>
    </source>
</evidence>
<feature type="region of interest" description="Disordered" evidence="1">
    <location>
        <begin position="567"/>
        <end position="642"/>
    </location>
</feature>
<keyword evidence="3" id="KW-1185">Reference proteome</keyword>
<feature type="compositionally biased region" description="Basic and acidic residues" evidence="1">
    <location>
        <begin position="278"/>
        <end position="288"/>
    </location>
</feature>
<gene>
    <name evidence="2" type="ORF">L207DRAFT_67883</name>
</gene>
<feature type="region of interest" description="Disordered" evidence="1">
    <location>
        <begin position="222"/>
        <end position="349"/>
    </location>
</feature>
<feature type="region of interest" description="Disordered" evidence="1">
    <location>
        <begin position="1"/>
        <end position="199"/>
    </location>
</feature>
<feature type="compositionally biased region" description="Basic and acidic residues" evidence="1">
    <location>
        <begin position="95"/>
        <end position="112"/>
    </location>
</feature>
<feature type="compositionally biased region" description="Polar residues" evidence="1">
    <location>
        <begin position="581"/>
        <end position="597"/>
    </location>
</feature>
<reference evidence="2 3" key="1">
    <citation type="submission" date="2016-04" db="EMBL/GenBank/DDBJ databases">
        <title>A degradative enzymes factory behind the ericoid mycorrhizal symbiosis.</title>
        <authorList>
            <consortium name="DOE Joint Genome Institute"/>
            <person name="Martino E."/>
            <person name="Morin E."/>
            <person name="Grelet G."/>
            <person name="Kuo A."/>
            <person name="Kohler A."/>
            <person name="Daghino S."/>
            <person name="Barry K."/>
            <person name="Choi C."/>
            <person name="Cichocki N."/>
            <person name="Clum A."/>
            <person name="Copeland A."/>
            <person name="Hainaut M."/>
            <person name="Haridas S."/>
            <person name="Labutti K."/>
            <person name="Lindquist E."/>
            <person name="Lipzen A."/>
            <person name="Khouja H.-R."/>
            <person name="Murat C."/>
            <person name="Ohm R."/>
            <person name="Olson A."/>
            <person name="Spatafora J."/>
            <person name="Veneault-Fourrey C."/>
            <person name="Henrissat B."/>
            <person name="Grigoriev I."/>
            <person name="Martin F."/>
            <person name="Perotto S."/>
        </authorList>
    </citation>
    <scope>NUCLEOTIDE SEQUENCE [LARGE SCALE GENOMIC DNA]</scope>
    <source>
        <strain evidence="2 3">F</strain>
    </source>
</reference>
<proteinExistence type="predicted"/>
<dbReference type="AlphaFoldDB" id="A0A2J6RIP1"/>
<feature type="compositionally biased region" description="Basic and acidic residues" evidence="1">
    <location>
        <begin position="621"/>
        <end position="633"/>
    </location>
</feature>
<accession>A0A2J6RIP1</accession>
<feature type="region of interest" description="Disordered" evidence="1">
    <location>
        <begin position="529"/>
        <end position="550"/>
    </location>
</feature>
<feature type="compositionally biased region" description="Polar residues" evidence="1">
    <location>
        <begin position="23"/>
        <end position="62"/>
    </location>
</feature>
<dbReference type="OrthoDB" id="3503638at2759"/>
<evidence type="ECO:0000256" key="1">
    <source>
        <dbReference type="SAM" id="MobiDB-lite"/>
    </source>
</evidence>
<feature type="compositionally biased region" description="Low complexity" evidence="1">
    <location>
        <begin position="179"/>
        <end position="192"/>
    </location>
</feature>
<feature type="compositionally biased region" description="Polar residues" evidence="1">
    <location>
        <begin position="132"/>
        <end position="162"/>
    </location>
</feature>
<feature type="compositionally biased region" description="Basic and acidic residues" evidence="1">
    <location>
        <begin position="69"/>
        <end position="86"/>
    </location>
</feature>
<sequence length="642" mass="70623">MSVHSDNPWSPGLGTPRSMLDYSENSSVALSLSPRSRTSSQVPTSLHSETQDPSAPSSTAPGQRTPLPTKKEATSAKDFWETKQDMEQVTQRTPLIRDERPGESHRSSREHSSALPAEASLKRKSLDPQRLSPESSSAGSLPMRSLTTGENHSRYRSPSSAPSFEIVGTDASSGDAPRSTTSTILISDDSVTPPRKRPALDNDRIFLSARQETAPWLYSTFPSNSALPEMGGNKEASTRIMKQRGRKPSNSDTAERRQLNNKTSDASSSDQNSLSKHPKQDNITDDVPHQLQPFDYTPRVNFQNPDISQPQPHANKPLTNQPSTPPIHHHTLPPRPSITPPPGASPQLMEKYRPPAVVFTVDNRAESRMLTTDVKSFIEQFTKNARVIPPATQRSTSQCVYPAGVIMWQNLPDFYKWYTETTGSTAIGPLSFELIDVKWQTKKAYVVPEGDVNHFRSLKQYVWDLFWVASNLNGGPSLFQVSISSHQSHGATISSQPSVWKSINSTHALPRTSGTASLENIMIVPEPRALPGAASSSPRTVGRPLPLSNLAHRTSNIENILNTKEGREVKSRAGRRPRALANNQQSGKSTIESSPNKNRVPRPSDYIHGPPGPPVNANRTSWDKAMLRDRAQGSKEGTMLSF</sequence>
<name>A0A2J6RIP1_HYAVF</name>
<protein>
    <submittedName>
        <fullName evidence="2">Uncharacterized protein</fullName>
    </submittedName>
</protein>
<feature type="compositionally biased region" description="Low complexity" evidence="1">
    <location>
        <begin position="264"/>
        <end position="275"/>
    </location>
</feature>
<dbReference type="Proteomes" id="UP000235786">
    <property type="component" value="Unassembled WGS sequence"/>
</dbReference>
<organism evidence="2 3">
    <name type="scientific">Hyaloscypha variabilis (strain UAMH 11265 / GT02V1 / F)</name>
    <name type="common">Meliniomyces variabilis</name>
    <dbReference type="NCBI Taxonomy" id="1149755"/>
    <lineage>
        <taxon>Eukaryota</taxon>
        <taxon>Fungi</taxon>
        <taxon>Dikarya</taxon>
        <taxon>Ascomycota</taxon>
        <taxon>Pezizomycotina</taxon>
        <taxon>Leotiomycetes</taxon>
        <taxon>Helotiales</taxon>
        <taxon>Hyaloscyphaceae</taxon>
        <taxon>Hyaloscypha</taxon>
        <taxon>Hyaloscypha variabilis</taxon>
    </lineage>
</organism>
<feature type="compositionally biased region" description="Polar residues" evidence="1">
    <location>
        <begin position="300"/>
        <end position="322"/>
    </location>
</feature>
<evidence type="ECO:0000313" key="2">
    <source>
        <dbReference type="EMBL" id="PMD38392.1"/>
    </source>
</evidence>
<dbReference type="EMBL" id="KZ613948">
    <property type="protein sequence ID" value="PMD38392.1"/>
    <property type="molecule type" value="Genomic_DNA"/>
</dbReference>